<evidence type="ECO:0000256" key="2">
    <source>
        <dbReference type="ARBA" id="ARBA00010792"/>
    </source>
</evidence>
<feature type="transmembrane region" description="Helical" evidence="7">
    <location>
        <begin position="197"/>
        <end position="219"/>
    </location>
</feature>
<comment type="subcellular location">
    <subcellularLocation>
        <location evidence="1 7">Cell membrane</location>
        <topology evidence="1 7">Multi-pass membrane protein</topology>
    </subcellularLocation>
</comment>
<reference evidence="9 10" key="1">
    <citation type="submission" date="2020-07" db="EMBL/GenBank/DDBJ databases">
        <title>Sequencing the genomes of 1000 actinobacteria strains.</title>
        <authorList>
            <person name="Klenk H.-P."/>
        </authorList>
    </citation>
    <scope>NUCLEOTIDE SEQUENCE [LARGE SCALE GENOMIC DNA]</scope>
    <source>
        <strain evidence="9 10">DSM 15165</strain>
    </source>
</reference>
<feature type="transmembrane region" description="Helical" evidence="7">
    <location>
        <begin position="164"/>
        <end position="185"/>
    </location>
</feature>
<comment type="similarity">
    <text evidence="2 7">Belongs to the DedA family.</text>
</comment>
<protein>
    <submittedName>
        <fullName evidence="9">Membrane-associated protein</fullName>
    </submittedName>
</protein>
<evidence type="ECO:0000259" key="8">
    <source>
        <dbReference type="Pfam" id="PF09335"/>
    </source>
</evidence>
<dbReference type="InterPro" id="IPR032816">
    <property type="entry name" value="VTT_dom"/>
</dbReference>
<proteinExistence type="inferred from homology"/>
<dbReference type="RefSeq" id="WP_179607179.1">
    <property type="nucleotide sequence ID" value="NZ_BAABEH010000001.1"/>
</dbReference>
<dbReference type="PANTHER" id="PTHR30353:SF0">
    <property type="entry name" value="TRANSMEMBRANE PROTEIN"/>
    <property type="match status" value="1"/>
</dbReference>
<sequence>MIPHALAGALVQSGSLVHTGLLDPQGLIQAAGPWALLGVCAIVFAETGLLLGFFLPGDTLLFFAGVLTLTGHIPQPLWLVIVAVAVAAIAGGEVGYLIGRKGGPAVFDRRESGLFSRASVVRTQAFFDKYGSGAVVVARFVPVVRTFAPVAAGVGRMRHGVFSVFNLIGAAVWAAAVVLIGFGLGHIPGVADFVSKYLDLVLIAIVVLSVGPVIVRAIALRRRRSRVDSEDR</sequence>
<gene>
    <name evidence="9" type="ORF">HNR13_003089</name>
</gene>
<organism evidence="9 10">
    <name type="scientific">Leifsonia shinshuensis</name>
    <dbReference type="NCBI Taxonomy" id="150026"/>
    <lineage>
        <taxon>Bacteria</taxon>
        <taxon>Bacillati</taxon>
        <taxon>Actinomycetota</taxon>
        <taxon>Actinomycetes</taxon>
        <taxon>Micrococcales</taxon>
        <taxon>Microbacteriaceae</taxon>
        <taxon>Leifsonia</taxon>
    </lineage>
</organism>
<evidence type="ECO:0000256" key="7">
    <source>
        <dbReference type="RuleBase" id="RU367016"/>
    </source>
</evidence>
<keyword evidence="4 7" id="KW-0812">Transmembrane</keyword>
<dbReference type="EMBL" id="JACCFL010000001">
    <property type="protein sequence ID" value="NYJ24802.1"/>
    <property type="molecule type" value="Genomic_DNA"/>
</dbReference>
<evidence type="ECO:0000313" key="10">
    <source>
        <dbReference type="Proteomes" id="UP000578352"/>
    </source>
</evidence>
<dbReference type="PANTHER" id="PTHR30353">
    <property type="entry name" value="INNER MEMBRANE PROTEIN DEDA-RELATED"/>
    <property type="match status" value="1"/>
</dbReference>
<keyword evidence="3 7" id="KW-1003">Cell membrane</keyword>
<evidence type="ECO:0000256" key="6">
    <source>
        <dbReference type="ARBA" id="ARBA00023136"/>
    </source>
</evidence>
<name>A0A853CWG6_9MICO</name>
<dbReference type="Pfam" id="PF09335">
    <property type="entry name" value="VTT_dom"/>
    <property type="match status" value="1"/>
</dbReference>
<keyword evidence="5 7" id="KW-1133">Transmembrane helix</keyword>
<feature type="transmembrane region" description="Helical" evidence="7">
    <location>
        <begin position="77"/>
        <end position="99"/>
    </location>
</feature>
<feature type="domain" description="VTT" evidence="8">
    <location>
        <begin position="55"/>
        <end position="181"/>
    </location>
</feature>
<dbReference type="Proteomes" id="UP000578352">
    <property type="component" value="Unassembled WGS sequence"/>
</dbReference>
<evidence type="ECO:0000256" key="1">
    <source>
        <dbReference type="ARBA" id="ARBA00004651"/>
    </source>
</evidence>
<keyword evidence="6 7" id="KW-0472">Membrane</keyword>
<feature type="transmembrane region" description="Helical" evidence="7">
    <location>
        <begin position="34"/>
        <end position="57"/>
    </location>
</feature>
<evidence type="ECO:0000313" key="9">
    <source>
        <dbReference type="EMBL" id="NYJ24802.1"/>
    </source>
</evidence>
<evidence type="ECO:0000256" key="5">
    <source>
        <dbReference type="ARBA" id="ARBA00022989"/>
    </source>
</evidence>
<accession>A0A853CWG6</accession>
<evidence type="ECO:0000256" key="3">
    <source>
        <dbReference type="ARBA" id="ARBA00022475"/>
    </source>
</evidence>
<dbReference type="AlphaFoldDB" id="A0A853CWG6"/>
<dbReference type="InterPro" id="IPR032818">
    <property type="entry name" value="DedA-like"/>
</dbReference>
<comment type="caution">
    <text evidence="9">The sequence shown here is derived from an EMBL/GenBank/DDBJ whole genome shotgun (WGS) entry which is preliminary data.</text>
</comment>
<evidence type="ECO:0000256" key="4">
    <source>
        <dbReference type="ARBA" id="ARBA00022692"/>
    </source>
</evidence>
<dbReference type="GO" id="GO:0005886">
    <property type="term" value="C:plasma membrane"/>
    <property type="evidence" value="ECO:0007669"/>
    <property type="project" value="UniProtKB-SubCell"/>
</dbReference>